<keyword evidence="6 8" id="KW-0472">Membrane</keyword>
<feature type="transmembrane region" description="Helical" evidence="9">
    <location>
        <begin position="54"/>
        <end position="76"/>
    </location>
</feature>
<feature type="domain" description="CNNM transmembrane" evidence="11">
    <location>
        <begin position="1"/>
        <end position="178"/>
    </location>
</feature>
<dbReference type="InterPro" id="IPR000644">
    <property type="entry name" value="CBS_dom"/>
</dbReference>
<dbReference type="InterPro" id="IPR044751">
    <property type="entry name" value="Ion_transp-like_CBS"/>
</dbReference>
<evidence type="ECO:0008006" key="14">
    <source>
        <dbReference type="Google" id="ProtNLM"/>
    </source>
</evidence>
<evidence type="ECO:0000256" key="8">
    <source>
        <dbReference type="PROSITE-ProRule" id="PRU01193"/>
    </source>
</evidence>
<evidence type="ECO:0000259" key="10">
    <source>
        <dbReference type="PROSITE" id="PS51371"/>
    </source>
</evidence>
<gene>
    <name evidence="12" type="ORF">VMF7928_04179</name>
</gene>
<evidence type="ECO:0000256" key="6">
    <source>
        <dbReference type="ARBA" id="ARBA00023136"/>
    </source>
</evidence>
<evidence type="ECO:0000256" key="5">
    <source>
        <dbReference type="ARBA" id="ARBA00023122"/>
    </source>
</evidence>
<organism evidence="12 13">
    <name type="scientific">Vibrio marisflavi CECT 7928</name>
    <dbReference type="NCBI Taxonomy" id="634439"/>
    <lineage>
        <taxon>Bacteria</taxon>
        <taxon>Pseudomonadati</taxon>
        <taxon>Pseudomonadota</taxon>
        <taxon>Gammaproteobacteria</taxon>
        <taxon>Vibrionales</taxon>
        <taxon>Vibrionaceae</taxon>
        <taxon>Vibrio</taxon>
    </lineage>
</organism>
<dbReference type="RefSeq" id="WP_237363659.1">
    <property type="nucleotide sequence ID" value="NZ_CAKLDM010000003.1"/>
</dbReference>
<dbReference type="PROSITE" id="PS51846">
    <property type="entry name" value="CNNM"/>
    <property type="match status" value="1"/>
</dbReference>
<comment type="subcellular location">
    <subcellularLocation>
        <location evidence="1">Membrane</location>
        <topology evidence="1">Multi-pass membrane protein</topology>
    </subcellularLocation>
</comment>
<proteinExistence type="predicted"/>
<dbReference type="InterPro" id="IPR002550">
    <property type="entry name" value="CNNM"/>
</dbReference>
<evidence type="ECO:0000256" key="7">
    <source>
        <dbReference type="PROSITE-ProRule" id="PRU00703"/>
    </source>
</evidence>
<feature type="transmembrane region" description="Helical" evidence="9">
    <location>
        <begin position="6"/>
        <end position="33"/>
    </location>
</feature>
<protein>
    <recommendedName>
        <fullName evidence="14">Hemolysin</fullName>
    </recommendedName>
</protein>
<evidence type="ECO:0000256" key="1">
    <source>
        <dbReference type="ARBA" id="ARBA00004141"/>
    </source>
</evidence>
<dbReference type="SUPFAM" id="SSF54631">
    <property type="entry name" value="CBS-domain pair"/>
    <property type="match status" value="1"/>
</dbReference>
<dbReference type="EMBL" id="CAKLDM010000003">
    <property type="protein sequence ID" value="CAH0542723.1"/>
    <property type="molecule type" value="Genomic_DNA"/>
</dbReference>
<keyword evidence="5 7" id="KW-0129">CBS domain</keyword>
<dbReference type="Gene3D" id="3.10.580.10">
    <property type="entry name" value="CBS-domain"/>
    <property type="match status" value="1"/>
</dbReference>
<name>A0ABN8EAZ2_9VIBR</name>
<dbReference type="Pfam" id="PF00571">
    <property type="entry name" value="CBS"/>
    <property type="match status" value="1"/>
</dbReference>
<evidence type="ECO:0000256" key="2">
    <source>
        <dbReference type="ARBA" id="ARBA00022692"/>
    </source>
</evidence>
<evidence type="ECO:0000256" key="3">
    <source>
        <dbReference type="ARBA" id="ARBA00022737"/>
    </source>
</evidence>
<evidence type="ECO:0000313" key="13">
    <source>
        <dbReference type="Proteomes" id="UP000838748"/>
    </source>
</evidence>
<reference evidence="12" key="1">
    <citation type="submission" date="2021-11" db="EMBL/GenBank/DDBJ databases">
        <authorList>
            <person name="Rodrigo-Torres L."/>
            <person name="Arahal R. D."/>
            <person name="Lucena T."/>
        </authorList>
    </citation>
    <scope>NUCLEOTIDE SEQUENCE</scope>
    <source>
        <strain evidence="12">CECT 7928</strain>
    </source>
</reference>
<evidence type="ECO:0000313" key="12">
    <source>
        <dbReference type="EMBL" id="CAH0542723.1"/>
    </source>
</evidence>
<keyword evidence="2 8" id="KW-0812">Transmembrane</keyword>
<dbReference type="InterPro" id="IPR046342">
    <property type="entry name" value="CBS_dom_sf"/>
</dbReference>
<dbReference type="PANTHER" id="PTHR22777">
    <property type="entry name" value="HEMOLYSIN-RELATED"/>
    <property type="match status" value="1"/>
</dbReference>
<dbReference type="PROSITE" id="PS51371">
    <property type="entry name" value="CBS"/>
    <property type="match status" value="1"/>
</dbReference>
<keyword evidence="13" id="KW-1185">Reference proteome</keyword>
<dbReference type="Proteomes" id="UP000838748">
    <property type="component" value="Unassembled WGS sequence"/>
</dbReference>
<dbReference type="Pfam" id="PF01595">
    <property type="entry name" value="CNNM"/>
    <property type="match status" value="1"/>
</dbReference>
<keyword evidence="3" id="KW-0677">Repeat</keyword>
<dbReference type="CDD" id="cd04590">
    <property type="entry name" value="CBS_pair_CorC_HlyC_assoc"/>
    <property type="match status" value="1"/>
</dbReference>
<feature type="transmembrane region" description="Helical" evidence="9">
    <location>
        <begin position="119"/>
        <end position="140"/>
    </location>
</feature>
<accession>A0ABN8EAZ2</accession>
<keyword evidence="4 8" id="KW-1133">Transmembrane helix</keyword>
<evidence type="ECO:0000259" key="11">
    <source>
        <dbReference type="PROSITE" id="PS51846"/>
    </source>
</evidence>
<sequence>MLLLTIFVAIAIGVSFVCSILEAVLLSITPGYVAQMRQQEHRSAKKLVRLKSDIDRPLAAILTLNTIAHTVGAASAGAQATIVFGEEWLGVFSAVLTLGILVLSEIVPKTVGATYWRQLAPATATILRWMVWGLAPFIWFSELITKRLSRNQEDTKMRDELSAIAMLAKEQGEFAEGESKILTNLLGIQDIPVTKVMTPRPVLFRVEAELTINRFLEIHHDTPFSRPLVYSKEKDNVIGFVHRLELFKHRQAGYGETQLGAIMRPIHVLLNTLSLPKAFEQMMANRLQLAIVGDEYGTVLGVLTLEDIFEHLIGEEIVDEADKFADMQKLAFERWKQWKASHRINDSGEEKSE</sequence>
<dbReference type="PANTHER" id="PTHR22777:SF4">
    <property type="entry name" value="UPF0053 PROTEIN SLL1254"/>
    <property type="match status" value="1"/>
</dbReference>
<comment type="caution">
    <text evidence="12">The sequence shown here is derived from an EMBL/GenBank/DDBJ whole genome shotgun (WGS) entry which is preliminary data.</text>
</comment>
<feature type="transmembrane region" description="Helical" evidence="9">
    <location>
        <begin position="88"/>
        <end position="107"/>
    </location>
</feature>
<feature type="domain" description="CBS" evidence="10">
    <location>
        <begin position="261"/>
        <end position="320"/>
    </location>
</feature>
<evidence type="ECO:0000256" key="4">
    <source>
        <dbReference type="ARBA" id="ARBA00022989"/>
    </source>
</evidence>
<evidence type="ECO:0000256" key="9">
    <source>
        <dbReference type="SAM" id="Phobius"/>
    </source>
</evidence>